<reference evidence="1 2" key="1">
    <citation type="submission" date="2017-06" db="EMBL/GenBank/DDBJ databases">
        <title>Genome sequencing of cyanobaciteial culture collection at National Institute for Environmental Studies (NIES).</title>
        <authorList>
            <person name="Hirose Y."/>
            <person name="Shimura Y."/>
            <person name="Fujisawa T."/>
            <person name="Nakamura Y."/>
            <person name="Kawachi M."/>
        </authorList>
    </citation>
    <scope>NUCLEOTIDE SEQUENCE [LARGE SCALE GENOMIC DNA]</scope>
    <source>
        <strain evidence="1 2">NIES-21</strain>
    </source>
</reference>
<sequence length="55" mass="6459">MALVKPKNLYEDCQGLLTSQAEILDLSFRLIFVKPISRILSFWDKYQLEIPVINF</sequence>
<gene>
    <name evidence="1" type="ORF">NIES21_19180</name>
</gene>
<keyword evidence="2" id="KW-1185">Reference proteome</keyword>
<dbReference type="Proteomes" id="UP000218287">
    <property type="component" value="Chromosome"/>
</dbReference>
<evidence type="ECO:0000313" key="1">
    <source>
        <dbReference type="EMBL" id="BAY16095.1"/>
    </source>
</evidence>
<accession>A0A1Z4GF09</accession>
<organism evidence="1 2">
    <name type="scientific">Anabaenopsis circularis NIES-21</name>
    <dbReference type="NCBI Taxonomy" id="1085406"/>
    <lineage>
        <taxon>Bacteria</taxon>
        <taxon>Bacillati</taxon>
        <taxon>Cyanobacteriota</taxon>
        <taxon>Cyanophyceae</taxon>
        <taxon>Nostocales</taxon>
        <taxon>Nodulariaceae</taxon>
        <taxon>Anabaenopsis</taxon>
    </lineage>
</organism>
<proteinExistence type="predicted"/>
<evidence type="ECO:0000313" key="2">
    <source>
        <dbReference type="Proteomes" id="UP000218287"/>
    </source>
</evidence>
<name>A0A1Z4GF09_9CYAN</name>
<protein>
    <submittedName>
        <fullName evidence="1">Uncharacterized protein</fullName>
    </submittedName>
</protein>
<dbReference type="AlphaFoldDB" id="A0A1Z4GF09"/>
<dbReference type="EMBL" id="AP018174">
    <property type="protein sequence ID" value="BAY16095.1"/>
    <property type="molecule type" value="Genomic_DNA"/>
</dbReference>